<evidence type="ECO:0000256" key="3">
    <source>
        <dbReference type="ARBA" id="ARBA00001522"/>
    </source>
</evidence>
<dbReference type="EMBL" id="UOGC01000082">
    <property type="protein sequence ID" value="VAX19023.1"/>
    <property type="molecule type" value="Genomic_DNA"/>
</dbReference>
<keyword evidence="12" id="KW-0547">Nucleotide-binding</keyword>
<evidence type="ECO:0000256" key="4">
    <source>
        <dbReference type="ARBA" id="ARBA00003889"/>
    </source>
</evidence>
<evidence type="ECO:0000313" key="18">
    <source>
        <dbReference type="EMBL" id="VAX19023.1"/>
    </source>
</evidence>
<keyword evidence="15" id="KW-0342">GTP-binding</keyword>
<reference evidence="18" key="1">
    <citation type="submission" date="2018-06" db="EMBL/GenBank/DDBJ databases">
        <authorList>
            <person name="Zhirakovskaya E."/>
        </authorList>
    </citation>
    <scope>NUCLEOTIDE SEQUENCE</scope>
</reference>
<evidence type="ECO:0000256" key="7">
    <source>
        <dbReference type="ARBA" id="ARBA00007490"/>
    </source>
</evidence>
<comment type="pathway">
    <text evidence="5">Cofactor biosynthesis; adenosylcobalamin biosynthesis; adenosylcobalamin from cob(II)yrinate a,c-diamide: step 6/7.</text>
</comment>
<evidence type="ECO:0000256" key="13">
    <source>
        <dbReference type="ARBA" id="ARBA00022777"/>
    </source>
</evidence>
<keyword evidence="13 18" id="KW-0418">Kinase</keyword>
<keyword evidence="14" id="KW-0067">ATP-binding</keyword>
<dbReference type="PANTHER" id="PTHR34848:SF1">
    <property type="entry name" value="BIFUNCTIONAL ADENOSYLCOBALAMIN BIOSYNTHESIS PROTEIN COBU"/>
    <property type="match status" value="1"/>
</dbReference>
<keyword evidence="18" id="KW-0548">Nucleotidyltransferase</keyword>
<gene>
    <name evidence="18" type="ORF">MNBD_NITROSPINAE01-1975</name>
</gene>
<evidence type="ECO:0000256" key="6">
    <source>
        <dbReference type="ARBA" id="ARBA00005159"/>
    </source>
</evidence>
<dbReference type="Gene3D" id="3.40.50.300">
    <property type="entry name" value="P-loop containing nucleotide triphosphate hydrolases"/>
    <property type="match status" value="1"/>
</dbReference>
<dbReference type="SUPFAM" id="SSF52540">
    <property type="entry name" value="P-loop containing nucleoside triphosphate hydrolases"/>
    <property type="match status" value="1"/>
</dbReference>
<keyword evidence="11 18" id="KW-0808">Transferase</keyword>
<organism evidence="18">
    <name type="scientific">hydrothermal vent metagenome</name>
    <dbReference type="NCBI Taxonomy" id="652676"/>
    <lineage>
        <taxon>unclassified sequences</taxon>
        <taxon>metagenomes</taxon>
        <taxon>ecological metagenomes</taxon>
    </lineage>
</organism>
<evidence type="ECO:0000256" key="17">
    <source>
        <dbReference type="ARBA" id="ARBA00030571"/>
    </source>
</evidence>
<evidence type="ECO:0000256" key="16">
    <source>
        <dbReference type="ARBA" id="ARBA00029570"/>
    </source>
</evidence>
<evidence type="ECO:0000256" key="15">
    <source>
        <dbReference type="ARBA" id="ARBA00023134"/>
    </source>
</evidence>
<comment type="pathway">
    <text evidence="6">Cofactor biosynthesis; adenosylcobalamin biosynthesis; adenosylcobalamin from cob(II)yrinate a,c-diamide: step 5/7.</text>
</comment>
<dbReference type="CDD" id="cd00544">
    <property type="entry name" value="CobU"/>
    <property type="match status" value="1"/>
</dbReference>
<evidence type="ECO:0000256" key="1">
    <source>
        <dbReference type="ARBA" id="ARBA00000312"/>
    </source>
</evidence>
<dbReference type="Pfam" id="PF02283">
    <property type="entry name" value="CobU"/>
    <property type="match status" value="1"/>
</dbReference>
<evidence type="ECO:0000256" key="9">
    <source>
        <dbReference type="ARBA" id="ARBA00012523"/>
    </source>
</evidence>
<name>A0A3B1C363_9ZZZZ</name>
<evidence type="ECO:0000256" key="12">
    <source>
        <dbReference type="ARBA" id="ARBA00022741"/>
    </source>
</evidence>
<comment type="catalytic activity">
    <reaction evidence="2">
        <text>adenosylcob(III)inamide phosphate + GTP + H(+) = adenosylcob(III)inamide-GDP + diphosphate</text>
        <dbReference type="Rhea" id="RHEA:22712"/>
        <dbReference type="ChEBI" id="CHEBI:15378"/>
        <dbReference type="ChEBI" id="CHEBI:33019"/>
        <dbReference type="ChEBI" id="CHEBI:37565"/>
        <dbReference type="ChEBI" id="CHEBI:58502"/>
        <dbReference type="ChEBI" id="CHEBI:60487"/>
        <dbReference type="EC" id="2.7.7.62"/>
    </reaction>
</comment>
<evidence type="ECO:0000256" key="5">
    <source>
        <dbReference type="ARBA" id="ARBA00004692"/>
    </source>
</evidence>
<dbReference type="GO" id="GO:0043752">
    <property type="term" value="F:adenosylcobinamide kinase activity"/>
    <property type="evidence" value="ECO:0007669"/>
    <property type="project" value="UniProtKB-EC"/>
</dbReference>
<protein>
    <recommendedName>
        <fullName evidence="16">Adenosylcobinamide kinase</fullName>
        <ecNumber evidence="8">2.7.1.156</ecNumber>
        <ecNumber evidence="9">2.7.7.62</ecNumber>
    </recommendedName>
    <alternativeName>
        <fullName evidence="17">Adenosylcobinamide-phosphate guanylyltransferase</fullName>
    </alternativeName>
</protein>
<dbReference type="PIRSF" id="PIRSF006135">
    <property type="entry name" value="CobU"/>
    <property type="match status" value="1"/>
</dbReference>
<evidence type="ECO:0000256" key="10">
    <source>
        <dbReference type="ARBA" id="ARBA00022573"/>
    </source>
</evidence>
<comment type="function">
    <text evidence="4">Catalyzes ATP-dependent phosphorylation of adenosylcobinamide and addition of GMP to adenosylcobinamide phosphate.</text>
</comment>
<sequence>MARLVFVTGGCRSGKSGYALSFAEKLAGPKFYIATCNPCDDEMDARVKRHKNERDSTVWKTIEEPIDLLSAMKKVENGGVVLIDCVTLWISNLMHDLRDKNNDEIENEILQSVRRFLFELEKTDATVVIVSNEVGMGIAPANDVARLFRDIAGRVNQLFAASSGDVYFMASGLPMILKQRGDNESS</sequence>
<dbReference type="GO" id="GO:0005525">
    <property type="term" value="F:GTP binding"/>
    <property type="evidence" value="ECO:0007669"/>
    <property type="project" value="UniProtKB-KW"/>
</dbReference>
<dbReference type="GO" id="GO:0008820">
    <property type="term" value="F:cobinamide phosphate guanylyltransferase activity"/>
    <property type="evidence" value="ECO:0007669"/>
    <property type="project" value="UniProtKB-EC"/>
</dbReference>
<dbReference type="InterPro" id="IPR003203">
    <property type="entry name" value="CobU/CobP"/>
</dbReference>
<evidence type="ECO:0000256" key="2">
    <source>
        <dbReference type="ARBA" id="ARBA00000711"/>
    </source>
</evidence>
<dbReference type="GO" id="GO:0009236">
    <property type="term" value="P:cobalamin biosynthetic process"/>
    <property type="evidence" value="ECO:0007669"/>
    <property type="project" value="UniProtKB-KW"/>
</dbReference>
<evidence type="ECO:0000256" key="8">
    <source>
        <dbReference type="ARBA" id="ARBA00012016"/>
    </source>
</evidence>
<evidence type="ECO:0000256" key="14">
    <source>
        <dbReference type="ARBA" id="ARBA00022840"/>
    </source>
</evidence>
<proteinExistence type="inferred from homology"/>
<evidence type="ECO:0000256" key="11">
    <source>
        <dbReference type="ARBA" id="ARBA00022679"/>
    </source>
</evidence>
<dbReference type="AlphaFoldDB" id="A0A3B1C363"/>
<dbReference type="GO" id="GO:0005524">
    <property type="term" value="F:ATP binding"/>
    <property type="evidence" value="ECO:0007669"/>
    <property type="project" value="UniProtKB-KW"/>
</dbReference>
<comment type="catalytic activity">
    <reaction evidence="1">
        <text>adenosylcob(III)inamide + ATP = adenosylcob(III)inamide phosphate + ADP + H(+)</text>
        <dbReference type="Rhea" id="RHEA:15769"/>
        <dbReference type="ChEBI" id="CHEBI:2480"/>
        <dbReference type="ChEBI" id="CHEBI:15378"/>
        <dbReference type="ChEBI" id="CHEBI:30616"/>
        <dbReference type="ChEBI" id="CHEBI:58502"/>
        <dbReference type="ChEBI" id="CHEBI:456216"/>
        <dbReference type="EC" id="2.7.1.156"/>
    </reaction>
</comment>
<dbReference type="EC" id="2.7.1.156" evidence="8"/>
<dbReference type="NCBIfam" id="NF004469">
    <property type="entry name" value="PRK05800.1"/>
    <property type="match status" value="1"/>
</dbReference>
<comment type="catalytic activity">
    <reaction evidence="3">
        <text>adenosylcob(III)inamide + GTP = adenosylcob(III)inamide phosphate + GDP + H(+)</text>
        <dbReference type="Rhea" id="RHEA:15765"/>
        <dbReference type="ChEBI" id="CHEBI:2480"/>
        <dbReference type="ChEBI" id="CHEBI:15378"/>
        <dbReference type="ChEBI" id="CHEBI:37565"/>
        <dbReference type="ChEBI" id="CHEBI:58189"/>
        <dbReference type="ChEBI" id="CHEBI:58502"/>
        <dbReference type="EC" id="2.7.1.156"/>
    </reaction>
</comment>
<keyword evidence="10" id="KW-0169">Cobalamin biosynthesis</keyword>
<comment type="similarity">
    <text evidence="7">Belongs to the CobU/CobP family.</text>
</comment>
<dbReference type="InterPro" id="IPR027417">
    <property type="entry name" value="P-loop_NTPase"/>
</dbReference>
<dbReference type="PANTHER" id="PTHR34848">
    <property type="match status" value="1"/>
</dbReference>
<dbReference type="EC" id="2.7.7.62" evidence="9"/>
<accession>A0A3B1C363</accession>